<name>A0AAD8YBG5_9STRA</name>
<dbReference type="AlphaFoldDB" id="A0AAD8YBG5"/>
<accession>A0AAD8YBG5</accession>
<feature type="region of interest" description="Disordered" evidence="1">
    <location>
        <begin position="1"/>
        <end position="42"/>
    </location>
</feature>
<gene>
    <name evidence="2" type="ORF">QTG54_007069</name>
</gene>
<comment type="caution">
    <text evidence="2">The sequence shown here is derived from an EMBL/GenBank/DDBJ whole genome shotgun (WGS) entry which is preliminary data.</text>
</comment>
<feature type="compositionally biased region" description="Pro residues" evidence="1">
    <location>
        <begin position="21"/>
        <end position="35"/>
    </location>
</feature>
<reference evidence="2" key="1">
    <citation type="submission" date="2023-06" db="EMBL/GenBank/DDBJ databases">
        <title>Survivors Of The Sea: Transcriptome response of Skeletonema marinoi to long-term dormancy.</title>
        <authorList>
            <person name="Pinder M.I.M."/>
            <person name="Kourtchenko O."/>
            <person name="Robertson E.K."/>
            <person name="Larsson T."/>
            <person name="Maumus F."/>
            <person name="Osuna-Cruz C.M."/>
            <person name="Vancaester E."/>
            <person name="Stenow R."/>
            <person name="Vandepoele K."/>
            <person name="Ploug H."/>
            <person name="Bruchert V."/>
            <person name="Godhe A."/>
            <person name="Topel M."/>
        </authorList>
    </citation>
    <scope>NUCLEOTIDE SEQUENCE</scope>
    <source>
        <strain evidence="2">R05AC</strain>
    </source>
</reference>
<evidence type="ECO:0000313" key="3">
    <source>
        <dbReference type="Proteomes" id="UP001224775"/>
    </source>
</evidence>
<evidence type="ECO:0000313" key="2">
    <source>
        <dbReference type="EMBL" id="KAK1742504.1"/>
    </source>
</evidence>
<sequence>MRGGGSKAFIRALHKSSTPQHTPPPFRISPSPSPSSSPHQSIFIQLNNNTSPTQFSRRALSSTLRSQRNHSILRDALACEASSLRYALMLTSEGDEALLRGWDDGVANEDDDGT</sequence>
<protein>
    <submittedName>
        <fullName evidence="2">Uncharacterized protein</fullName>
    </submittedName>
</protein>
<dbReference type="EMBL" id="JATAAI010000011">
    <property type="protein sequence ID" value="KAK1742504.1"/>
    <property type="molecule type" value="Genomic_DNA"/>
</dbReference>
<dbReference type="Proteomes" id="UP001224775">
    <property type="component" value="Unassembled WGS sequence"/>
</dbReference>
<organism evidence="2 3">
    <name type="scientific">Skeletonema marinoi</name>
    <dbReference type="NCBI Taxonomy" id="267567"/>
    <lineage>
        <taxon>Eukaryota</taxon>
        <taxon>Sar</taxon>
        <taxon>Stramenopiles</taxon>
        <taxon>Ochrophyta</taxon>
        <taxon>Bacillariophyta</taxon>
        <taxon>Coscinodiscophyceae</taxon>
        <taxon>Thalassiosirophycidae</taxon>
        <taxon>Thalassiosirales</taxon>
        <taxon>Skeletonemataceae</taxon>
        <taxon>Skeletonema</taxon>
        <taxon>Skeletonema marinoi-dohrnii complex</taxon>
    </lineage>
</organism>
<proteinExistence type="predicted"/>
<keyword evidence="3" id="KW-1185">Reference proteome</keyword>
<evidence type="ECO:0000256" key="1">
    <source>
        <dbReference type="SAM" id="MobiDB-lite"/>
    </source>
</evidence>